<dbReference type="GO" id="GO:0043683">
    <property type="term" value="P:type IV pilus assembly"/>
    <property type="evidence" value="ECO:0007669"/>
    <property type="project" value="InterPro"/>
</dbReference>
<accession>A0AAE9HZT8</accession>
<dbReference type="Pfam" id="PF16732">
    <property type="entry name" value="ComP_DUS"/>
    <property type="match status" value="1"/>
</dbReference>
<keyword evidence="1" id="KW-0472">Membrane</keyword>
<dbReference type="EMBL" id="CP097330">
    <property type="protein sequence ID" value="URF03367.1"/>
    <property type="molecule type" value="Genomic_DNA"/>
</dbReference>
<evidence type="ECO:0000313" key="5">
    <source>
        <dbReference type="Proteomes" id="UP001056132"/>
    </source>
</evidence>
<name>A0AAE9HZT8_9BURK</name>
<evidence type="ECO:0000256" key="1">
    <source>
        <dbReference type="SAM" id="Phobius"/>
    </source>
</evidence>
<keyword evidence="1" id="KW-0812">Transmembrane</keyword>
<dbReference type="Gene3D" id="3.30.700.10">
    <property type="entry name" value="Glycoprotein, Type 4 Pilin"/>
    <property type="match status" value="1"/>
</dbReference>
<proteinExistence type="predicted"/>
<dbReference type="InterPro" id="IPR045584">
    <property type="entry name" value="Pilin-like"/>
</dbReference>
<dbReference type="PANTHER" id="PTHR30093">
    <property type="entry name" value="GENERAL SECRETION PATHWAY PROTEIN G"/>
    <property type="match status" value="1"/>
</dbReference>
<dbReference type="EMBL" id="VCIZ01000006">
    <property type="protein sequence ID" value="TSP12455.1"/>
    <property type="molecule type" value="Genomic_DNA"/>
</dbReference>
<dbReference type="NCBIfam" id="TIGR02532">
    <property type="entry name" value="IV_pilin_GFxxxE"/>
    <property type="match status" value="1"/>
</dbReference>
<dbReference type="Pfam" id="PF07963">
    <property type="entry name" value="N_methyl"/>
    <property type="match status" value="1"/>
</dbReference>
<evidence type="ECO:0000313" key="3">
    <source>
        <dbReference type="EMBL" id="URF03367.1"/>
    </source>
</evidence>
<sequence length="147" mass="16058">MTSGTKTRHGGFTLAELMITVAIIGILSAFAYPSYQEFILKGRRTEAKAALMENMQLLERHYSQVNTYYAAGTTSIWTGFKHYSGDNDSSANYTIAAIPCNNNGGQCVELQATPRRADATCGTLVLRTTGAKDNILNSTYSLTPNCW</sequence>
<dbReference type="SUPFAM" id="SSF54523">
    <property type="entry name" value="Pili subunits"/>
    <property type="match status" value="1"/>
</dbReference>
<reference evidence="3" key="2">
    <citation type="journal article" date="2022" name="Microbiol. Resour. Announc.">
        <title>Genome Sequence of Cupriavidus campinensis Strain G5, a Member of a Bacterial Consortium Capable of Polyethylene Degradation.</title>
        <authorList>
            <person name="Schneider B."/>
            <person name="Pfeiffer F."/>
            <person name="Dyall-Smith M."/>
            <person name="Kunte H.J."/>
        </authorList>
    </citation>
    <scope>NUCLEOTIDE SEQUENCE</scope>
    <source>
        <strain evidence="3">G5</strain>
    </source>
</reference>
<gene>
    <name evidence="2" type="ORF">FGG12_12760</name>
    <name evidence="3" type="ORF">M5D45_12600</name>
</gene>
<dbReference type="RefSeq" id="WP_144198037.1">
    <property type="nucleotide sequence ID" value="NZ_CP097330.1"/>
</dbReference>
<reference evidence="3" key="3">
    <citation type="submission" date="2022-05" db="EMBL/GenBank/DDBJ databases">
        <authorList>
            <person name="Kunte H.-J."/>
        </authorList>
    </citation>
    <scope>NUCLEOTIDE SEQUENCE</scope>
    <source>
        <strain evidence="3">G5</strain>
    </source>
</reference>
<organism evidence="3 5">
    <name type="scientific">Cupriavidus campinensis</name>
    <dbReference type="NCBI Taxonomy" id="151783"/>
    <lineage>
        <taxon>Bacteria</taxon>
        <taxon>Pseudomonadati</taxon>
        <taxon>Pseudomonadota</taxon>
        <taxon>Betaproteobacteria</taxon>
        <taxon>Burkholderiales</taxon>
        <taxon>Burkholderiaceae</taxon>
        <taxon>Cupriavidus</taxon>
    </lineage>
</organism>
<evidence type="ECO:0000313" key="2">
    <source>
        <dbReference type="EMBL" id="TSP12455.1"/>
    </source>
</evidence>
<dbReference type="KEGG" id="ccam:M5D45_12600"/>
<dbReference type="InterPro" id="IPR012902">
    <property type="entry name" value="N_methyl_site"/>
</dbReference>
<dbReference type="Proteomes" id="UP001056132">
    <property type="component" value="Chromosome 1"/>
</dbReference>
<reference evidence="2 4" key="1">
    <citation type="submission" date="2019-05" db="EMBL/GenBank/DDBJ databases">
        <title>Whole genome sequence analysis of Cupriavidus campinensis S14E4C strain.</title>
        <authorList>
            <person name="Abbaszade G."/>
            <person name="Szabo A."/>
            <person name="Toumi M."/>
            <person name="Toth E."/>
        </authorList>
    </citation>
    <scope>NUCLEOTIDE SEQUENCE [LARGE SCALE GENOMIC DNA]</scope>
    <source>
        <strain evidence="2 4">S14E4C</strain>
    </source>
</reference>
<dbReference type="AlphaFoldDB" id="A0AAE9HZT8"/>
<dbReference type="Proteomes" id="UP000318943">
    <property type="component" value="Unassembled WGS sequence"/>
</dbReference>
<protein>
    <submittedName>
        <fullName evidence="3">Type IV pilin protein</fullName>
    </submittedName>
</protein>
<keyword evidence="4" id="KW-1185">Reference proteome</keyword>
<feature type="transmembrane region" description="Helical" evidence="1">
    <location>
        <begin position="12"/>
        <end position="35"/>
    </location>
</feature>
<dbReference type="PANTHER" id="PTHR30093:SF47">
    <property type="entry name" value="TYPE IV PILUS NON-CORE MINOR PILIN PILE"/>
    <property type="match status" value="1"/>
</dbReference>
<dbReference type="InterPro" id="IPR031982">
    <property type="entry name" value="PilE-like"/>
</dbReference>
<evidence type="ECO:0000313" key="4">
    <source>
        <dbReference type="Proteomes" id="UP000318943"/>
    </source>
</evidence>
<keyword evidence="1" id="KW-1133">Transmembrane helix</keyword>